<comment type="caution">
    <text evidence="2">The sequence shown here is derived from an EMBL/GenBank/DDBJ whole genome shotgun (WGS) entry which is preliminary data.</text>
</comment>
<keyword evidence="1" id="KW-0732">Signal</keyword>
<reference evidence="2 3" key="1">
    <citation type="journal article" date="2022" name="Microorganisms">
        <title>Genome Sequence and Characterization of a Xanthorhodopsin-Containing, Aerobic Anoxygenic Phototrophic Rhodobacter Species, Isolated from Mesophilic Conditions at Yellowstone National Park.</title>
        <authorList>
            <person name="Kyndt J.A."/>
            <person name="Robertson S."/>
            <person name="Shoffstall I.B."/>
            <person name="Ramaley R.F."/>
            <person name="Meyer T.E."/>
        </authorList>
    </citation>
    <scope>NUCLEOTIDE SEQUENCE [LARGE SCALE GENOMIC DNA]</scope>
    <source>
        <strain evidence="2 3">M37P</strain>
    </source>
</reference>
<proteinExistence type="predicted"/>
<protein>
    <recommendedName>
        <fullName evidence="4">DUF995 domain-containing protein</fullName>
    </recommendedName>
</protein>
<accession>A0ABX0G6T8</accession>
<feature type="chain" id="PRO_5047307736" description="DUF995 domain-containing protein" evidence="1">
    <location>
        <begin position="18"/>
        <end position="130"/>
    </location>
</feature>
<sequence>MRLPALLLVLWPTLAAAEPPITADEFEAHVTGKTITYRQDGVLFGIEQYMADRKVRWSVTADTCQYGSWYPAGQDICFVYDGDPRPACWIFWLKDGALVALSTEAAPGQELYETAADTTPLPCPGPDVGV</sequence>
<name>A0ABX0G6T8_9RHOB</name>
<dbReference type="Proteomes" id="UP001515660">
    <property type="component" value="Unassembled WGS sequence"/>
</dbReference>
<dbReference type="RefSeq" id="WP_166402733.1">
    <property type="nucleotide sequence ID" value="NZ_JAANHS010000005.1"/>
</dbReference>
<organism evidence="2 3">
    <name type="scientific">Rhodobacter calidifons</name>
    <dbReference type="NCBI Taxonomy" id="2715277"/>
    <lineage>
        <taxon>Bacteria</taxon>
        <taxon>Pseudomonadati</taxon>
        <taxon>Pseudomonadota</taxon>
        <taxon>Alphaproteobacteria</taxon>
        <taxon>Rhodobacterales</taxon>
        <taxon>Rhodobacter group</taxon>
        <taxon>Rhodobacter</taxon>
    </lineage>
</organism>
<evidence type="ECO:0000256" key="1">
    <source>
        <dbReference type="SAM" id="SignalP"/>
    </source>
</evidence>
<gene>
    <name evidence="2" type="ORF">G8O29_08015</name>
</gene>
<keyword evidence="3" id="KW-1185">Reference proteome</keyword>
<evidence type="ECO:0000313" key="2">
    <source>
        <dbReference type="EMBL" id="NHB76687.1"/>
    </source>
</evidence>
<dbReference type="EMBL" id="JAANHS010000005">
    <property type="protein sequence ID" value="NHB76687.1"/>
    <property type="molecule type" value="Genomic_DNA"/>
</dbReference>
<feature type="signal peptide" evidence="1">
    <location>
        <begin position="1"/>
        <end position="17"/>
    </location>
</feature>
<evidence type="ECO:0008006" key="4">
    <source>
        <dbReference type="Google" id="ProtNLM"/>
    </source>
</evidence>
<evidence type="ECO:0000313" key="3">
    <source>
        <dbReference type="Proteomes" id="UP001515660"/>
    </source>
</evidence>